<dbReference type="EMBL" id="KE164206">
    <property type="protein sequence ID" value="EPQ16088.1"/>
    <property type="molecule type" value="Genomic_DNA"/>
</dbReference>
<gene>
    <name evidence="2" type="ORF">D623_10024926</name>
</gene>
<evidence type="ECO:0000313" key="3">
    <source>
        <dbReference type="Proteomes" id="UP000052978"/>
    </source>
</evidence>
<dbReference type="AlphaFoldDB" id="S7PYQ2"/>
<evidence type="ECO:0000256" key="1">
    <source>
        <dbReference type="SAM" id="MobiDB-lite"/>
    </source>
</evidence>
<organism evidence="2 3">
    <name type="scientific">Myotis brandtii</name>
    <name type="common">Brandt's bat</name>
    <dbReference type="NCBI Taxonomy" id="109478"/>
    <lineage>
        <taxon>Eukaryota</taxon>
        <taxon>Metazoa</taxon>
        <taxon>Chordata</taxon>
        <taxon>Craniata</taxon>
        <taxon>Vertebrata</taxon>
        <taxon>Euteleostomi</taxon>
        <taxon>Mammalia</taxon>
        <taxon>Eutheria</taxon>
        <taxon>Laurasiatheria</taxon>
        <taxon>Chiroptera</taxon>
        <taxon>Yangochiroptera</taxon>
        <taxon>Vespertilionidae</taxon>
        <taxon>Myotis</taxon>
    </lineage>
</organism>
<proteinExistence type="predicted"/>
<dbReference type="Proteomes" id="UP000052978">
    <property type="component" value="Unassembled WGS sequence"/>
</dbReference>
<feature type="region of interest" description="Disordered" evidence="1">
    <location>
        <begin position="13"/>
        <end position="78"/>
    </location>
</feature>
<name>S7PYQ2_MYOBR</name>
<keyword evidence="3" id="KW-1185">Reference proteome</keyword>
<sequence>MSAALWFHRRMTPLETPSPPQGFPLAMSPLSPILGGGQSSYDDKSKVKQQDVGGEAGTGASLPIPGFSQRAQTGPRTR</sequence>
<evidence type="ECO:0000313" key="2">
    <source>
        <dbReference type="EMBL" id="EPQ16088.1"/>
    </source>
</evidence>
<reference evidence="2 3" key="1">
    <citation type="journal article" date="2013" name="Nat. Commun.">
        <title>Genome analysis reveals insights into physiology and longevity of the Brandt's bat Myotis brandtii.</title>
        <authorList>
            <person name="Seim I."/>
            <person name="Fang X."/>
            <person name="Xiong Z."/>
            <person name="Lobanov A.V."/>
            <person name="Huang Z."/>
            <person name="Ma S."/>
            <person name="Feng Y."/>
            <person name="Turanov A.A."/>
            <person name="Zhu Y."/>
            <person name="Lenz T.L."/>
            <person name="Gerashchenko M.V."/>
            <person name="Fan D."/>
            <person name="Hee Yim S."/>
            <person name="Yao X."/>
            <person name="Jordan D."/>
            <person name="Xiong Y."/>
            <person name="Ma Y."/>
            <person name="Lyapunov A.N."/>
            <person name="Chen G."/>
            <person name="Kulakova O.I."/>
            <person name="Sun Y."/>
            <person name="Lee S.G."/>
            <person name="Bronson R.T."/>
            <person name="Moskalev A.A."/>
            <person name="Sunyaev S.R."/>
            <person name="Zhang G."/>
            <person name="Krogh A."/>
            <person name="Wang J."/>
            <person name="Gladyshev V.N."/>
        </authorList>
    </citation>
    <scope>NUCLEOTIDE SEQUENCE [LARGE SCALE GENOMIC DNA]</scope>
</reference>
<protein>
    <submittedName>
        <fullName evidence="2">Uncharacterized protein</fullName>
    </submittedName>
</protein>
<accession>S7PYQ2</accession>
<feature type="compositionally biased region" description="Polar residues" evidence="1">
    <location>
        <begin position="69"/>
        <end position="78"/>
    </location>
</feature>